<gene>
    <name evidence="2" type="ORF">Q2T77_22400</name>
</gene>
<feature type="compositionally biased region" description="Basic and acidic residues" evidence="1">
    <location>
        <begin position="43"/>
        <end position="58"/>
    </location>
</feature>
<name>A0ABT8S8E0_9BURK</name>
<accession>A0ABT8S8E0</accession>
<keyword evidence="3" id="KW-1185">Reference proteome</keyword>
<evidence type="ECO:0000313" key="2">
    <source>
        <dbReference type="EMBL" id="MDO1535050.1"/>
    </source>
</evidence>
<reference evidence="2" key="1">
    <citation type="submission" date="2023-06" db="EMBL/GenBank/DDBJ databases">
        <authorList>
            <person name="Jiang Y."/>
            <person name="Liu Q."/>
        </authorList>
    </citation>
    <scope>NUCLEOTIDE SEQUENCE</scope>
    <source>
        <strain evidence="2">CGMCC 1.12090</strain>
    </source>
</reference>
<dbReference type="EMBL" id="JAUKVY010000017">
    <property type="protein sequence ID" value="MDO1535050.1"/>
    <property type="molecule type" value="Genomic_DNA"/>
</dbReference>
<dbReference type="RefSeq" id="WP_301812778.1">
    <property type="nucleotide sequence ID" value="NZ_JAUJZH010000017.1"/>
</dbReference>
<protein>
    <submittedName>
        <fullName evidence="2">Uncharacterized protein</fullName>
    </submittedName>
</protein>
<proteinExistence type="predicted"/>
<sequence length="65" mass="6756">MGFLIFSGTQFLAPGFANAGEPEQLLLVSTLGCIGKPAKRTAGSRDFDGAARLADRTGRSKPLSS</sequence>
<dbReference type="Proteomes" id="UP001169027">
    <property type="component" value="Unassembled WGS sequence"/>
</dbReference>
<comment type="caution">
    <text evidence="2">The sequence shown here is derived from an EMBL/GenBank/DDBJ whole genome shotgun (WGS) entry which is preliminary data.</text>
</comment>
<evidence type="ECO:0000313" key="3">
    <source>
        <dbReference type="Proteomes" id="UP001169027"/>
    </source>
</evidence>
<feature type="region of interest" description="Disordered" evidence="1">
    <location>
        <begin position="38"/>
        <end position="65"/>
    </location>
</feature>
<evidence type="ECO:0000256" key="1">
    <source>
        <dbReference type="SAM" id="MobiDB-lite"/>
    </source>
</evidence>
<organism evidence="2 3">
    <name type="scientific">Variovorax ginsengisoli</name>
    <dbReference type="NCBI Taxonomy" id="363844"/>
    <lineage>
        <taxon>Bacteria</taxon>
        <taxon>Pseudomonadati</taxon>
        <taxon>Pseudomonadota</taxon>
        <taxon>Betaproteobacteria</taxon>
        <taxon>Burkholderiales</taxon>
        <taxon>Comamonadaceae</taxon>
        <taxon>Variovorax</taxon>
    </lineage>
</organism>